<dbReference type="RefSeq" id="WP_117303306.1">
    <property type="nucleotide sequence ID" value="NZ_QVQT02000008.1"/>
</dbReference>
<reference evidence="2 3" key="1">
    <citation type="submission" date="2018-08" db="EMBL/GenBank/DDBJ databases">
        <title>Acidipila sp. 4G-K13, an acidobacterium isolated from forest soil.</title>
        <authorList>
            <person name="Gao Z.-H."/>
            <person name="Qiu L.-H."/>
        </authorList>
    </citation>
    <scope>NUCLEOTIDE SEQUENCE [LARGE SCALE GENOMIC DNA]</scope>
    <source>
        <strain evidence="2 3">4G-K13</strain>
    </source>
</reference>
<keyword evidence="1" id="KW-0472">Membrane</keyword>
<keyword evidence="1" id="KW-1133">Transmembrane helix</keyword>
<dbReference type="OrthoDB" id="119926at2"/>
<protein>
    <submittedName>
        <fullName evidence="2">DUF1772 domain-containing protein</fullName>
    </submittedName>
</protein>
<evidence type="ECO:0000313" key="3">
    <source>
        <dbReference type="Proteomes" id="UP000264702"/>
    </source>
</evidence>
<name>A0A372IJ03_9BACT</name>
<keyword evidence="3" id="KW-1185">Reference proteome</keyword>
<organism evidence="2 3">
    <name type="scientific">Paracidobacterium acidisoli</name>
    <dbReference type="NCBI Taxonomy" id="2303751"/>
    <lineage>
        <taxon>Bacteria</taxon>
        <taxon>Pseudomonadati</taxon>
        <taxon>Acidobacteriota</taxon>
        <taxon>Terriglobia</taxon>
        <taxon>Terriglobales</taxon>
        <taxon>Acidobacteriaceae</taxon>
        <taxon>Paracidobacterium</taxon>
    </lineage>
</organism>
<evidence type="ECO:0000313" key="2">
    <source>
        <dbReference type="EMBL" id="RFU14950.1"/>
    </source>
</evidence>
<dbReference type="EMBL" id="QVQT01000008">
    <property type="protein sequence ID" value="RFU14950.1"/>
    <property type="molecule type" value="Genomic_DNA"/>
</dbReference>
<dbReference type="InterPro" id="IPR013901">
    <property type="entry name" value="Anthrone_oxy"/>
</dbReference>
<accession>A0A372IJ03</accession>
<dbReference type="Proteomes" id="UP000264702">
    <property type="component" value="Unassembled WGS sequence"/>
</dbReference>
<dbReference type="AlphaFoldDB" id="A0A372IJ03"/>
<sequence length="149" mass="16399">MMHILNIATIVSIGLLTGTEFAVSAFINPVLWQMEDRSQARAVSLFAKKLGTAMPFWYVLSFLLLIAEAVLQRHASGLPLLIAAGTIWATVILLTLLFLVPINNRMGRLQADSFPEEAKREHHRWDAMHRLRVAALGAALVCLLLAAGV</sequence>
<keyword evidence="1" id="KW-0812">Transmembrane</keyword>
<evidence type="ECO:0000256" key="1">
    <source>
        <dbReference type="SAM" id="Phobius"/>
    </source>
</evidence>
<feature type="transmembrane region" description="Helical" evidence="1">
    <location>
        <begin position="77"/>
        <end position="100"/>
    </location>
</feature>
<feature type="transmembrane region" description="Helical" evidence="1">
    <location>
        <begin position="129"/>
        <end position="148"/>
    </location>
</feature>
<gene>
    <name evidence="2" type="ORF">D0Y96_19250</name>
</gene>
<feature type="transmembrane region" description="Helical" evidence="1">
    <location>
        <begin position="6"/>
        <end position="32"/>
    </location>
</feature>
<comment type="caution">
    <text evidence="2">The sequence shown here is derived from an EMBL/GenBank/DDBJ whole genome shotgun (WGS) entry which is preliminary data.</text>
</comment>
<feature type="transmembrane region" description="Helical" evidence="1">
    <location>
        <begin position="53"/>
        <end position="71"/>
    </location>
</feature>
<proteinExistence type="predicted"/>
<dbReference type="Pfam" id="PF08592">
    <property type="entry name" value="Anthrone_oxy"/>
    <property type="match status" value="1"/>
</dbReference>